<keyword evidence="8 10" id="KW-0472">Membrane</keyword>
<dbReference type="PROSITE" id="PS51012">
    <property type="entry name" value="ABC_TM2"/>
    <property type="match status" value="1"/>
</dbReference>
<evidence type="ECO:0000256" key="10">
    <source>
        <dbReference type="RuleBase" id="RU361157"/>
    </source>
</evidence>
<keyword evidence="6 10" id="KW-0812">Transmembrane</keyword>
<dbReference type="PANTHER" id="PTHR30413">
    <property type="entry name" value="INNER MEMBRANE TRANSPORT PERMEASE"/>
    <property type="match status" value="1"/>
</dbReference>
<evidence type="ECO:0000259" key="11">
    <source>
        <dbReference type="PROSITE" id="PS51012"/>
    </source>
</evidence>
<keyword evidence="3 10" id="KW-0813">Transport</keyword>
<evidence type="ECO:0000256" key="4">
    <source>
        <dbReference type="ARBA" id="ARBA00022475"/>
    </source>
</evidence>
<dbReference type="Pfam" id="PF01061">
    <property type="entry name" value="ABC2_membrane"/>
    <property type="match status" value="1"/>
</dbReference>
<comment type="caution">
    <text evidence="12">The sequence shown here is derived from an EMBL/GenBank/DDBJ whole genome shotgun (WGS) entry which is preliminary data.</text>
</comment>
<evidence type="ECO:0000256" key="8">
    <source>
        <dbReference type="ARBA" id="ARBA00023136"/>
    </source>
</evidence>
<gene>
    <name evidence="12" type="primary">xapG</name>
    <name evidence="12" type="ORF">GCM10025864_26550</name>
</gene>
<comment type="similarity">
    <text evidence="2 10">Belongs to the ABC-2 integral membrane protein family.</text>
</comment>
<dbReference type="PANTHER" id="PTHR30413:SF8">
    <property type="entry name" value="TRANSPORT PERMEASE PROTEIN"/>
    <property type="match status" value="1"/>
</dbReference>
<comment type="subcellular location">
    <subcellularLocation>
        <location evidence="1">Cell inner membrane</location>
        <topology evidence="1">Multi-pass membrane protein</topology>
    </subcellularLocation>
    <subcellularLocation>
        <location evidence="10">Cell membrane</location>
        <topology evidence="10">Multi-pass membrane protein</topology>
    </subcellularLocation>
</comment>
<evidence type="ECO:0000313" key="13">
    <source>
        <dbReference type="Proteomes" id="UP001157091"/>
    </source>
</evidence>
<dbReference type="PRINTS" id="PR00164">
    <property type="entry name" value="ABC2TRNSPORT"/>
</dbReference>
<dbReference type="RefSeq" id="WP_284293590.1">
    <property type="nucleotide sequence ID" value="NZ_BSUK01000001.1"/>
</dbReference>
<feature type="transmembrane region" description="Helical" evidence="10">
    <location>
        <begin position="104"/>
        <end position="134"/>
    </location>
</feature>
<keyword evidence="5" id="KW-0997">Cell inner membrane</keyword>
<feature type="transmembrane region" description="Helical" evidence="10">
    <location>
        <begin position="140"/>
        <end position="164"/>
    </location>
</feature>
<sequence>MPRWAELWEAREVAYRFAQRDILLRYRQTVVGVAWVVLQPLASAGIFSIVFGQVANLSSDGVPYFVFSYMGMLAWNLFNNVLGRSAPSMVANQSLVSKVFFPRMIVPLASAASVLLDFLVALVLGVVLLILYGINPGWPVLLVPVWVVLVVLLSMGLGLAAAALQVKYRDVGYVLPWLTQVLLYASPVAYAVSEVPENLRGLFNANPLTWMLGLFRWSLLGLDRPPLWQIGAFAGAAVVVFYLGALFFQSWERNFADVI</sequence>
<evidence type="ECO:0000256" key="6">
    <source>
        <dbReference type="ARBA" id="ARBA00022692"/>
    </source>
</evidence>
<evidence type="ECO:0000256" key="5">
    <source>
        <dbReference type="ARBA" id="ARBA00022519"/>
    </source>
</evidence>
<dbReference type="InterPro" id="IPR013525">
    <property type="entry name" value="ABC2_TM"/>
</dbReference>
<keyword evidence="7 10" id="KW-1133">Transmembrane helix</keyword>
<name>A0ABQ6I2B9_9MICO</name>
<evidence type="ECO:0000256" key="7">
    <source>
        <dbReference type="ARBA" id="ARBA00022989"/>
    </source>
</evidence>
<reference evidence="13" key="1">
    <citation type="journal article" date="2019" name="Int. J. Syst. Evol. Microbiol.">
        <title>The Global Catalogue of Microorganisms (GCM) 10K type strain sequencing project: providing services to taxonomists for standard genome sequencing and annotation.</title>
        <authorList>
            <consortium name="The Broad Institute Genomics Platform"/>
            <consortium name="The Broad Institute Genome Sequencing Center for Infectious Disease"/>
            <person name="Wu L."/>
            <person name="Ma J."/>
        </authorList>
    </citation>
    <scope>NUCLEOTIDE SEQUENCE [LARGE SCALE GENOMIC DNA]</scope>
    <source>
        <strain evidence="13">NBRC 106348</strain>
    </source>
</reference>
<feature type="transmembrane region" description="Helical" evidence="10">
    <location>
        <begin position="171"/>
        <end position="192"/>
    </location>
</feature>
<evidence type="ECO:0000313" key="12">
    <source>
        <dbReference type="EMBL" id="GMA24896.1"/>
    </source>
</evidence>
<feature type="domain" description="ABC transmembrane type-2" evidence="11">
    <location>
        <begin position="31"/>
        <end position="251"/>
    </location>
</feature>
<accession>A0ABQ6I2B9</accession>
<feature type="transmembrane region" description="Helical" evidence="10">
    <location>
        <begin position="64"/>
        <end position="83"/>
    </location>
</feature>
<dbReference type="Proteomes" id="UP001157091">
    <property type="component" value="Unassembled WGS sequence"/>
</dbReference>
<evidence type="ECO:0000256" key="9">
    <source>
        <dbReference type="ARBA" id="ARBA00023251"/>
    </source>
</evidence>
<dbReference type="InterPro" id="IPR047817">
    <property type="entry name" value="ABC2_TM_bact-type"/>
</dbReference>
<dbReference type="InterPro" id="IPR000412">
    <property type="entry name" value="ABC_2_transport"/>
</dbReference>
<keyword evidence="13" id="KW-1185">Reference proteome</keyword>
<dbReference type="EMBL" id="BSUK01000001">
    <property type="protein sequence ID" value="GMA24896.1"/>
    <property type="molecule type" value="Genomic_DNA"/>
</dbReference>
<evidence type="ECO:0000256" key="2">
    <source>
        <dbReference type="ARBA" id="ARBA00007783"/>
    </source>
</evidence>
<proteinExistence type="inferred from homology"/>
<keyword evidence="9" id="KW-0046">Antibiotic resistance</keyword>
<feature type="transmembrane region" description="Helical" evidence="10">
    <location>
        <begin position="30"/>
        <end position="52"/>
    </location>
</feature>
<evidence type="ECO:0000256" key="3">
    <source>
        <dbReference type="ARBA" id="ARBA00022448"/>
    </source>
</evidence>
<evidence type="ECO:0000256" key="1">
    <source>
        <dbReference type="ARBA" id="ARBA00004429"/>
    </source>
</evidence>
<organism evidence="12 13">
    <name type="scientific">Luteimicrobium album</name>
    <dbReference type="NCBI Taxonomy" id="1054550"/>
    <lineage>
        <taxon>Bacteria</taxon>
        <taxon>Bacillati</taxon>
        <taxon>Actinomycetota</taxon>
        <taxon>Actinomycetes</taxon>
        <taxon>Micrococcales</taxon>
        <taxon>Luteimicrobium</taxon>
    </lineage>
</organism>
<protein>
    <recommendedName>
        <fullName evidence="10">Transport permease protein</fullName>
    </recommendedName>
</protein>
<keyword evidence="4 10" id="KW-1003">Cell membrane</keyword>
<feature type="transmembrane region" description="Helical" evidence="10">
    <location>
        <begin position="227"/>
        <end position="248"/>
    </location>
</feature>